<dbReference type="HOGENOM" id="CLU_026434_0_0_1"/>
<evidence type="ECO:0000256" key="5">
    <source>
        <dbReference type="ARBA" id="ARBA00023098"/>
    </source>
</evidence>
<proteinExistence type="inferred from homology"/>
<sequence>MEKQKLPGLRDQPHADPDIYQTGLVGLSSRFKATLINVLANQSRSFVLAALDRIFVGQIVMKEEISNETHTFGSPGGLTATLTIKNDNVWWRVALGSSIGFAESYMLGEVDCSGLETFLEIMIANREQTRDLSSLVSFFLSKVAGLMRPSNDPSVSLENVKSHYDLSNEVFAAFLSTDMTYSCPIWLPESNKEKNNDDLKSAQLRKLHEVISEAKIKQTDHVLEIGTGWGSFAIEAVRTTGCHITSLTLSSEQKLEAEGRIRAAGLDKNITVLLQDYRTLSKSDQIFDKVVSIEMLEHVGKDHLVEYFSIMNKVLKPNGGILVVQSSTMPETRYSSYNEGNDFIREYIFPGAHVPTTTKIMEAAQTGSNGSFVPDRLINLGGHYSRCLREWRQNFIADFDDRVAPAMLSRNKGMSSFALEQFKRKFIFYFAMCEAGFRTKTLGNSLITWAREGSVETLEQIEL</sequence>
<dbReference type="GO" id="GO:0032259">
    <property type="term" value="P:methylation"/>
    <property type="evidence" value="ECO:0007669"/>
    <property type="project" value="UniProtKB-KW"/>
</dbReference>
<dbReference type="EMBL" id="KL647836">
    <property type="protein sequence ID" value="KEY73476.1"/>
    <property type="molecule type" value="Genomic_DNA"/>
</dbReference>
<dbReference type="PANTHER" id="PTHR43667">
    <property type="entry name" value="CYCLOPROPANE-FATTY-ACYL-PHOSPHOLIPID SYNTHASE"/>
    <property type="match status" value="1"/>
</dbReference>
<accession>A0A084B7E7</accession>
<keyword evidence="3" id="KW-0808">Transferase</keyword>
<evidence type="ECO:0000313" key="7">
    <source>
        <dbReference type="Proteomes" id="UP000028045"/>
    </source>
</evidence>
<evidence type="ECO:0000256" key="1">
    <source>
        <dbReference type="ARBA" id="ARBA00010815"/>
    </source>
</evidence>
<keyword evidence="7" id="KW-1185">Reference proteome</keyword>
<dbReference type="GO" id="GO:0008610">
    <property type="term" value="P:lipid biosynthetic process"/>
    <property type="evidence" value="ECO:0007669"/>
    <property type="project" value="InterPro"/>
</dbReference>
<dbReference type="Proteomes" id="UP000028045">
    <property type="component" value="Unassembled WGS sequence"/>
</dbReference>
<evidence type="ECO:0000313" key="6">
    <source>
        <dbReference type="EMBL" id="KEY73476.1"/>
    </source>
</evidence>
<dbReference type="PANTHER" id="PTHR43667:SF2">
    <property type="entry name" value="FATTY ACID C-METHYL TRANSFERASE"/>
    <property type="match status" value="1"/>
</dbReference>
<keyword evidence="4" id="KW-0949">S-adenosyl-L-methionine</keyword>
<evidence type="ECO:0000256" key="4">
    <source>
        <dbReference type="ARBA" id="ARBA00022691"/>
    </source>
</evidence>
<protein>
    <recommendedName>
        <fullName evidence="8">Polyketide synthase methyltransferase domain-containing protein</fullName>
    </recommendedName>
</protein>
<keyword evidence="5" id="KW-0443">Lipid metabolism</keyword>
<evidence type="ECO:0000256" key="2">
    <source>
        <dbReference type="ARBA" id="ARBA00022603"/>
    </source>
</evidence>
<organism evidence="6 7">
    <name type="scientific">Stachybotrys chartarum (strain CBS 109288 / IBT 7711)</name>
    <name type="common">Toxic black mold</name>
    <name type="synonym">Stilbospora chartarum</name>
    <dbReference type="NCBI Taxonomy" id="1280523"/>
    <lineage>
        <taxon>Eukaryota</taxon>
        <taxon>Fungi</taxon>
        <taxon>Dikarya</taxon>
        <taxon>Ascomycota</taxon>
        <taxon>Pezizomycotina</taxon>
        <taxon>Sordariomycetes</taxon>
        <taxon>Hypocreomycetidae</taxon>
        <taxon>Hypocreales</taxon>
        <taxon>Stachybotryaceae</taxon>
        <taxon>Stachybotrys</taxon>
    </lineage>
</organism>
<dbReference type="Gene3D" id="3.40.50.150">
    <property type="entry name" value="Vaccinia Virus protein VP39"/>
    <property type="match status" value="1"/>
</dbReference>
<dbReference type="GO" id="GO:0008168">
    <property type="term" value="F:methyltransferase activity"/>
    <property type="evidence" value="ECO:0007669"/>
    <property type="project" value="UniProtKB-KW"/>
</dbReference>
<dbReference type="InterPro" id="IPR003333">
    <property type="entry name" value="CMAS"/>
</dbReference>
<dbReference type="InterPro" id="IPR029063">
    <property type="entry name" value="SAM-dependent_MTases_sf"/>
</dbReference>
<dbReference type="SUPFAM" id="SSF53335">
    <property type="entry name" value="S-adenosyl-L-methionine-dependent methyltransferases"/>
    <property type="match status" value="1"/>
</dbReference>
<gene>
    <name evidence="6" type="ORF">S7711_07500</name>
</gene>
<dbReference type="CDD" id="cd02440">
    <property type="entry name" value="AdoMet_MTases"/>
    <property type="match status" value="1"/>
</dbReference>
<dbReference type="InterPro" id="IPR050723">
    <property type="entry name" value="CFA/CMAS"/>
</dbReference>
<reference evidence="6 7" key="1">
    <citation type="journal article" date="2014" name="BMC Genomics">
        <title>Comparative genome sequencing reveals chemotype-specific gene clusters in the toxigenic black mold Stachybotrys.</title>
        <authorList>
            <person name="Semeiks J."/>
            <person name="Borek D."/>
            <person name="Otwinowski Z."/>
            <person name="Grishin N.V."/>
        </authorList>
    </citation>
    <scope>NUCLEOTIDE SEQUENCE [LARGE SCALE GENOMIC DNA]</scope>
    <source>
        <strain evidence="7">CBS 109288 / IBT 7711</strain>
    </source>
</reference>
<dbReference type="AlphaFoldDB" id="A0A084B7E7"/>
<evidence type="ECO:0000256" key="3">
    <source>
        <dbReference type="ARBA" id="ARBA00022679"/>
    </source>
</evidence>
<dbReference type="OrthoDB" id="8300214at2759"/>
<comment type="similarity">
    <text evidence="1">Belongs to the CFA/CMAS family.</text>
</comment>
<keyword evidence="2" id="KW-0489">Methyltransferase</keyword>
<evidence type="ECO:0008006" key="8">
    <source>
        <dbReference type="Google" id="ProtNLM"/>
    </source>
</evidence>
<dbReference type="PIRSF" id="PIRSF003085">
    <property type="entry name" value="CMAS"/>
    <property type="match status" value="1"/>
</dbReference>
<dbReference type="Pfam" id="PF02353">
    <property type="entry name" value="CMAS"/>
    <property type="match status" value="1"/>
</dbReference>
<name>A0A084B7E7_STACB</name>